<dbReference type="Pfam" id="PF06417">
    <property type="entry name" value="EMC4"/>
    <property type="match status" value="1"/>
</dbReference>
<gene>
    <name evidence="10" type="ORF">CVLEPA_LOCUS21472</name>
</gene>
<organism evidence="10 11">
    <name type="scientific">Clavelina lepadiformis</name>
    <name type="common">Light-bulb sea squirt</name>
    <name type="synonym">Ascidia lepadiformis</name>
    <dbReference type="NCBI Taxonomy" id="159417"/>
    <lineage>
        <taxon>Eukaryota</taxon>
        <taxon>Metazoa</taxon>
        <taxon>Chordata</taxon>
        <taxon>Tunicata</taxon>
        <taxon>Ascidiacea</taxon>
        <taxon>Aplousobranchia</taxon>
        <taxon>Clavelinidae</taxon>
        <taxon>Clavelina</taxon>
    </lineage>
</organism>
<comment type="caution">
    <text evidence="10">The sequence shown here is derived from an EMBL/GenBank/DDBJ whole genome shotgun (WGS) entry which is preliminary data.</text>
</comment>
<evidence type="ECO:0000256" key="8">
    <source>
        <dbReference type="ARBA" id="ARBA00023136"/>
    </source>
</evidence>
<name>A0ABP0GCY9_CLALP</name>
<reference evidence="10 11" key="1">
    <citation type="submission" date="2024-02" db="EMBL/GenBank/DDBJ databases">
        <authorList>
            <person name="Daric V."/>
            <person name="Darras S."/>
        </authorList>
    </citation>
    <scope>NUCLEOTIDE SEQUENCE [LARGE SCALE GENOMIC DNA]</scope>
</reference>
<comment type="subcellular location">
    <subcellularLocation>
        <location evidence="1">Endoplasmic reticulum membrane</location>
        <topology evidence="1">Multi-pass membrane protein</topology>
    </subcellularLocation>
</comment>
<sequence>MHNSSVQNRGSKSRKDKWAIDLKLKKDQVSVHELPSPPGYLTIVSSSTAIKSKSEDEGHSNVVNKRSWDTALAPIKALALAVYKCNSMGLLPTHASDWLAFISPLQRMEYVGGGITAG</sequence>
<evidence type="ECO:0000256" key="3">
    <source>
        <dbReference type="ARBA" id="ARBA00011276"/>
    </source>
</evidence>
<keyword evidence="6" id="KW-0256">Endoplasmic reticulum</keyword>
<comment type="similarity">
    <text evidence="2">Belongs to the EMC4 family.</text>
</comment>
<keyword evidence="11" id="KW-1185">Reference proteome</keyword>
<keyword evidence="8" id="KW-0472">Membrane</keyword>
<evidence type="ECO:0000313" key="11">
    <source>
        <dbReference type="Proteomes" id="UP001642483"/>
    </source>
</evidence>
<keyword evidence="5" id="KW-0812">Transmembrane</keyword>
<protein>
    <recommendedName>
        <fullName evidence="4">ER membrane protein complex subunit 4</fullName>
    </recommendedName>
    <alternativeName>
        <fullName evidence="9">Transmembrane protein 85</fullName>
    </alternativeName>
</protein>
<evidence type="ECO:0000256" key="1">
    <source>
        <dbReference type="ARBA" id="ARBA00004477"/>
    </source>
</evidence>
<keyword evidence="7" id="KW-1133">Transmembrane helix</keyword>
<evidence type="ECO:0000256" key="4">
    <source>
        <dbReference type="ARBA" id="ARBA00020820"/>
    </source>
</evidence>
<evidence type="ECO:0000256" key="5">
    <source>
        <dbReference type="ARBA" id="ARBA00022692"/>
    </source>
</evidence>
<dbReference type="EMBL" id="CAWYQH010000108">
    <property type="protein sequence ID" value="CAK8689470.1"/>
    <property type="molecule type" value="Genomic_DNA"/>
</dbReference>
<dbReference type="InterPro" id="IPR009445">
    <property type="entry name" value="TMEM85/Emc4"/>
</dbReference>
<proteinExistence type="inferred from homology"/>
<evidence type="ECO:0000256" key="2">
    <source>
        <dbReference type="ARBA" id="ARBA00007715"/>
    </source>
</evidence>
<accession>A0ABP0GCY9</accession>
<evidence type="ECO:0000256" key="7">
    <source>
        <dbReference type="ARBA" id="ARBA00022989"/>
    </source>
</evidence>
<comment type="subunit">
    <text evidence="3">Component of the ER membrane protein complex (EMC).</text>
</comment>
<evidence type="ECO:0000256" key="9">
    <source>
        <dbReference type="ARBA" id="ARBA00031143"/>
    </source>
</evidence>
<evidence type="ECO:0000256" key="6">
    <source>
        <dbReference type="ARBA" id="ARBA00022824"/>
    </source>
</evidence>
<dbReference type="Proteomes" id="UP001642483">
    <property type="component" value="Unassembled WGS sequence"/>
</dbReference>
<dbReference type="PANTHER" id="PTHR19315">
    <property type="entry name" value="ER MEMBRANE PROTEIN COMPLEX SUBUNIT 4"/>
    <property type="match status" value="1"/>
</dbReference>
<evidence type="ECO:0000313" key="10">
    <source>
        <dbReference type="EMBL" id="CAK8689470.1"/>
    </source>
</evidence>